<dbReference type="Pfam" id="PF00528">
    <property type="entry name" value="BPD_transp_1"/>
    <property type="match status" value="1"/>
</dbReference>
<name>A0A7Y6M6T7_9ACTN</name>
<keyword evidence="3" id="KW-1003">Cell membrane</keyword>
<feature type="transmembrane region" description="Helical" evidence="7">
    <location>
        <begin position="38"/>
        <end position="66"/>
    </location>
</feature>
<sequence>MTATHTRTSAGGRRGRQRPTAHPPRHGRGRSARRLGHLAHFGLFGLPSLALYACIVLIPIGISVYYSLTNRNPFNPPTQWVGARNYQNLATDPDFWKVLTNTIVITIFVTAASNVIGLAIAVLLDRRGWLYNALRGVFFTPVVLSGVVVSVIWQAILTDDGLLNSTLRGLGISDPPGWLSDPDLALYTLSWIVTWQMAGFCVVVYLAGLQGVPHELYEAAAMDGAGPVARFRSVTWPLLAPSVTINTVMLLISTFKIYDQVQVITNGGPGDGTTSTIAFDVIQTGLVGNRIGVSSAIAVVMLVFVAIVSTVVLQLLQRREVKA</sequence>
<evidence type="ECO:0000256" key="6">
    <source>
        <dbReference type="ARBA" id="ARBA00023136"/>
    </source>
</evidence>
<feature type="transmembrane region" description="Helical" evidence="7">
    <location>
        <begin position="238"/>
        <end position="258"/>
    </location>
</feature>
<feature type="compositionally biased region" description="Basic residues" evidence="8">
    <location>
        <begin position="13"/>
        <end position="30"/>
    </location>
</feature>
<dbReference type="InterPro" id="IPR035906">
    <property type="entry name" value="MetI-like_sf"/>
</dbReference>
<feature type="domain" description="ABC transmembrane type-1" evidence="9">
    <location>
        <begin position="99"/>
        <end position="312"/>
    </location>
</feature>
<evidence type="ECO:0000313" key="11">
    <source>
        <dbReference type="Proteomes" id="UP000586042"/>
    </source>
</evidence>
<gene>
    <name evidence="10" type="ORF">HTZ77_29905</name>
</gene>
<keyword evidence="6 7" id="KW-0472">Membrane</keyword>
<feature type="transmembrane region" description="Helical" evidence="7">
    <location>
        <begin position="136"/>
        <end position="156"/>
    </location>
</feature>
<dbReference type="PROSITE" id="PS50928">
    <property type="entry name" value="ABC_TM1"/>
    <property type="match status" value="1"/>
</dbReference>
<dbReference type="GO" id="GO:0005886">
    <property type="term" value="C:plasma membrane"/>
    <property type="evidence" value="ECO:0007669"/>
    <property type="project" value="UniProtKB-SubCell"/>
</dbReference>
<keyword evidence="11" id="KW-1185">Reference proteome</keyword>
<dbReference type="InterPro" id="IPR000515">
    <property type="entry name" value="MetI-like"/>
</dbReference>
<evidence type="ECO:0000313" key="10">
    <source>
        <dbReference type="EMBL" id="NUW35614.1"/>
    </source>
</evidence>
<comment type="similarity">
    <text evidence="7">Belongs to the binding-protein-dependent transport system permease family.</text>
</comment>
<protein>
    <submittedName>
        <fullName evidence="10">Sugar ABC transporter permease</fullName>
    </submittedName>
</protein>
<evidence type="ECO:0000256" key="8">
    <source>
        <dbReference type="SAM" id="MobiDB-lite"/>
    </source>
</evidence>
<organism evidence="10 11">
    <name type="scientific">Nonomuraea montanisoli</name>
    <dbReference type="NCBI Taxonomy" id="2741721"/>
    <lineage>
        <taxon>Bacteria</taxon>
        <taxon>Bacillati</taxon>
        <taxon>Actinomycetota</taxon>
        <taxon>Actinomycetes</taxon>
        <taxon>Streptosporangiales</taxon>
        <taxon>Streptosporangiaceae</taxon>
        <taxon>Nonomuraea</taxon>
    </lineage>
</organism>
<keyword evidence="4 7" id="KW-0812">Transmembrane</keyword>
<dbReference type="InterPro" id="IPR051393">
    <property type="entry name" value="ABC_transporter_permease"/>
</dbReference>
<comment type="subcellular location">
    <subcellularLocation>
        <location evidence="1 7">Cell membrane</location>
        <topology evidence="1 7">Multi-pass membrane protein</topology>
    </subcellularLocation>
</comment>
<dbReference type="CDD" id="cd06261">
    <property type="entry name" value="TM_PBP2"/>
    <property type="match status" value="1"/>
</dbReference>
<dbReference type="GO" id="GO:0055085">
    <property type="term" value="P:transmembrane transport"/>
    <property type="evidence" value="ECO:0007669"/>
    <property type="project" value="InterPro"/>
</dbReference>
<feature type="transmembrane region" description="Helical" evidence="7">
    <location>
        <begin position="296"/>
        <end position="316"/>
    </location>
</feature>
<reference evidence="10 11" key="1">
    <citation type="submission" date="2020-06" db="EMBL/GenBank/DDBJ databases">
        <title>Nonomuraea sp. SMC257, a novel actinomycete isolated from soil.</title>
        <authorList>
            <person name="Chanama M."/>
        </authorList>
    </citation>
    <scope>NUCLEOTIDE SEQUENCE [LARGE SCALE GENOMIC DNA]</scope>
    <source>
        <strain evidence="10 11">SMC257</strain>
    </source>
</reference>
<feature type="transmembrane region" description="Helical" evidence="7">
    <location>
        <begin position="184"/>
        <end position="207"/>
    </location>
</feature>
<dbReference type="PANTHER" id="PTHR30193:SF41">
    <property type="entry name" value="DIACETYLCHITOBIOSE UPTAKE SYSTEM PERMEASE PROTEIN NGCF"/>
    <property type="match status" value="1"/>
</dbReference>
<dbReference type="SUPFAM" id="SSF161098">
    <property type="entry name" value="MetI-like"/>
    <property type="match status" value="1"/>
</dbReference>
<evidence type="ECO:0000256" key="4">
    <source>
        <dbReference type="ARBA" id="ARBA00022692"/>
    </source>
</evidence>
<dbReference type="AlphaFoldDB" id="A0A7Y6M6T7"/>
<evidence type="ECO:0000259" key="9">
    <source>
        <dbReference type="PROSITE" id="PS50928"/>
    </source>
</evidence>
<accession>A0A7Y6M6T7</accession>
<proteinExistence type="inferred from homology"/>
<dbReference type="Gene3D" id="1.10.3720.10">
    <property type="entry name" value="MetI-like"/>
    <property type="match status" value="1"/>
</dbReference>
<evidence type="ECO:0000256" key="3">
    <source>
        <dbReference type="ARBA" id="ARBA00022475"/>
    </source>
</evidence>
<evidence type="ECO:0000256" key="1">
    <source>
        <dbReference type="ARBA" id="ARBA00004651"/>
    </source>
</evidence>
<evidence type="ECO:0000256" key="5">
    <source>
        <dbReference type="ARBA" id="ARBA00022989"/>
    </source>
</evidence>
<keyword evidence="2 7" id="KW-0813">Transport</keyword>
<feature type="region of interest" description="Disordered" evidence="8">
    <location>
        <begin position="1"/>
        <end position="30"/>
    </location>
</feature>
<keyword evidence="5 7" id="KW-1133">Transmembrane helix</keyword>
<dbReference type="Proteomes" id="UP000586042">
    <property type="component" value="Unassembled WGS sequence"/>
</dbReference>
<evidence type="ECO:0000256" key="2">
    <source>
        <dbReference type="ARBA" id="ARBA00022448"/>
    </source>
</evidence>
<evidence type="ECO:0000256" key="7">
    <source>
        <dbReference type="RuleBase" id="RU363032"/>
    </source>
</evidence>
<dbReference type="PANTHER" id="PTHR30193">
    <property type="entry name" value="ABC TRANSPORTER PERMEASE PROTEIN"/>
    <property type="match status" value="1"/>
</dbReference>
<comment type="caution">
    <text evidence="10">The sequence shown here is derived from an EMBL/GenBank/DDBJ whole genome shotgun (WGS) entry which is preliminary data.</text>
</comment>
<feature type="transmembrane region" description="Helical" evidence="7">
    <location>
        <begin position="103"/>
        <end position="124"/>
    </location>
</feature>
<dbReference type="EMBL" id="JABWGN010000012">
    <property type="protein sequence ID" value="NUW35614.1"/>
    <property type="molecule type" value="Genomic_DNA"/>
</dbReference>